<proteinExistence type="predicted"/>
<comment type="caution">
    <text evidence="2">The sequence shown here is derived from an EMBL/GenBank/DDBJ whole genome shotgun (WGS) entry which is preliminary data.</text>
</comment>
<dbReference type="SUPFAM" id="SSF103515">
    <property type="entry name" value="Autotransporter"/>
    <property type="match status" value="1"/>
</dbReference>
<evidence type="ECO:0000313" key="2">
    <source>
        <dbReference type="EMBL" id="PRD40363.1"/>
    </source>
</evidence>
<dbReference type="Pfam" id="PF03797">
    <property type="entry name" value="Autotransporter"/>
    <property type="match status" value="1"/>
</dbReference>
<name>A0A2S9IIK8_9HYPH</name>
<feature type="non-terminal residue" evidence="2">
    <location>
        <position position="1"/>
    </location>
</feature>
<organism evidence="2 3">
    <name type="scientific">Phyllobacterium phragmitis</name>
    <dbReference type="NCBI Taxonomy" id="2670329"/>
    <lineage>
        <taxon>Bacteria</taxon>
        <taxon>Pseudomonadati</taxon>
        <taxon>Pseudomonadota</taxon>
        <taxon>Alphaproteobacteria</taxon>
        <taxon>Hyphomicrobiales</taxon>
        <taxon>Phyllobacteriaceae</taxon>
        <taxon>Phyllobacterium</taxon>
    </lineage>
</organism>
<feature type="non-terminal residue" evidence="2">
    <location>
        <position position="194"/>
    </location>
</feature>
<dbReference type="NCBIfam" id="TIGR01414">
    <property type="entry name" value="autotrans_barl"/>
    <property type="match status" value="1"/>
</dbReference>
<dbReference type="GO" id="GO:0019867">
    <property type="term" value="C:outer membrane"/>
    <property type="evidence" value="ECO:0007669"/>
    <property type="project" value="InterPro"/>
</dbReference>
<feature type="domain" description="Autotransporter" evidence="1">
    <location>
        <begin position="60"/>
        <end position="194"/>
    </location>
</feature>
<dbReference type="AlphaFoldDB" id="A0A2S9IIK8"/>
<dbReference type="Proteomes" id="UP000239434">
    <property type="component" value="Unassembled WGS sequence"/>
</dbReference>
<keyword evidence="3" id="KW-1185">Reference proteome</keyword>
<evidence type="ECO:0000259" key="1">
    <source>
        <dbReference type="PROSITE" id="PS51208"/>
    </source>
</evidence>
<dbReference type="EMBL" id="PVBR01000083">
    <property type="protein sequence ID" value="PRD40363.1"/>
    <property type="molecule type" value="Genomic_DNA"/>
</dbReference>
<dbReference type="Gene3D" id="2.40.128.130">
    <property type="entry name" value="Autotransporter beta-domain"/>
    <property type="match status" value="1"/>
</dbReference>
<dbReference type="InterPro" id="IPR006315">
    <property type="entry name" value="OM_autotransptr_brl_dom"/>
</dbReference>
<dbReference type="RefSeq" id="WP_146119657.1">
    <property type="nucleotide sequence ID" value="NZ_PVBR01000083.1"/>
</dbReference>
<gene>
    <name evidence="2" type="ORF">C5748_27430</name>
</gene>
<dbReference type="InterPro" id="IPR005546">
    <property type="entry name" value="Autotransporte_beta"/>
</dbReference>
<protein>
    <submittedName>
        <fullName evidence="2">Autotransporter outer membrane beta-barrel domain-containing protein</fullName>
    </submittedName>
</protein>
<sequence>PLYQPGVPIYEAYAQVLQELNGVGTLRQRVGNRYWGGAANPMLEQGDGPGMEVAPDAGATIDTATNVWGRIEGAHGRFEPKYSTSATQYDIDTVKLQAGLDGQLYESEAGSLIGGLTVHYGHAKADVGAVHGSGSITVDGYGFGGTLTWYGESGLYLDGQAQVSWYDSDLGSHTAHRTLADGNDAFGYALSLEA</sequence>
<dbReference type="InterPro" id="IPR036709">
    <property type="entry name" value="Autotransporte_beta_dom_sf"/>
</dbReference>
<dbReference type="PROSITE" id="PS51208">
    <property type="entry name" value="AUTOTRANSPORTER"/>
    <property type="match status" value="1"/>
</dbReference>
<dbReference type="InterPro" id="IPR051551">
    <property type="entry name" value="Autotransporter_adhesion"/>
</dbReference>
<accession>A0A2S9IIK8</accession>
<dbReference type="PANTHER" id="PTHR35037">
    <property type="entry name" value="C-TERMINAL REGION OF AIDA-LIKE PROTEIN"/>
    <property type="match status" value="1"/>
</dbReference>
<reference evidence="2 3" key="1">
    <citation type="submission" date="2018-02" db="EMBL/GenBank/DDBJ databases">
        <title>The draft genome of Phyllobacterium sp. 1N-3.</title>
        <authorList>
            <person name="Liu L."/>
            <person name="Li L."/>
            <person name="Zhang X."/>
            <person name="Wang T."/>
            <person name="Liang L."/>
        </authorList>
    </citation>
    <scope>NUCLEOTIDE SEQUENCE [LARGE SCALE GENOMIC DNA]</scope>
    <source>
        <strain evidence="2 3">1N-3</strain>
    </source>
</reference>
<dbReference type="PANTHER" id="PTHR35037:SF3">
    <property type="entry name" value="C-TERMINAL REGION OF AIDA-LIKE PROTEIN"/>
    <property type="match status" value="1"/>
</dbReference>
<evidence type="ECO:0000313" key="3">
    <source>
        <dbReference type="Proteomes" id="UP000239434"/>
    </source>
</evidence>